<dbReference type="EMBL" id="CASHTH010001754">
    <property type="protein sequence ID" value="CAI8019426.1"/>
    <property type="molecule type" value="Genomic_DNA"/>
</dbReference>
<dbReference type="GO" id="GO:0000166">
    <property type="term" value="F:nucleotide binding"/>
    <property type="evidence" value="ECO:0007669"/>
    <property type="project" value="InterPro"/>
</dbReference>
<name>A0AA35RZH9_GEOBA</name>
<gene>
    <name evidence="3" type="ORF">GBAR_LOCUS11681</name>
</gene>
<sequence>MGIAGLGAFGSTFAHLFKRHPLVDRIALCDRESERVKRFACDPSFQDKFTATDAYDSLEELCASDLDAVAIITQPWLHAPQALAALEAGKHVYSAVPIITVPDGDEILDWCDRLVRAVERTGLHYMLGETTFYRPEAMYCRRRSAEGAFGRFVYAEGEYFHDVEDPHSNLREVKRRRLASKAGAEWRRLEAEYHGRGMVSGPMHYPTHSTCGPISAMGAHMVQVSCLGYTDPEGDPFYGGEFSNETAQFRMSNGAVCRICDSARSAPRDETFRIFGSRGSYKDMNLGRLERAVPVTVDEMRDPLPDEGSCRRTAKARHPTSTAATRVAWISGQRVVDAVAHDRILRSTSGRRCATWLPG</sequence>
<comment type="caution">
    <text evidence="3">The sequence shown here is derived from an EMBL/GenBank/DDBJ whole genome shotgun (WGS) entry which is preliminary data.</text>
</comment>
<keyword evidence="4" id="KW-1185">Reference proteome</keyword>
<dbReference type="SUPFAM" id="SSF51735">
    <property type="entry name" value="NAD(P)-binding Rossmann-fold domains"/>
    <property type="match status" value="1"/>
</dbReference>
<keyword evidence="3" id="KW-0378">Hydrolase</keyword>
<dbReference type="GO" id="GO:0016491">
    <property type="term" value="F:oxidoreductase activity"/>
    <property type="evidence" value="ECO:0007669"/>
    <property type="project" value="UniProtKB-KW"/>
</dbReference>
<keyword evidence="1" id="KW-0560">Oxidoreductase</keyword>
<dbReference type="InterPro" id="IPR036291">
    <property type="entry name" value="NAD(P)-bd_dom_sf"/>
</dbReference>
<feature type="domain" description="Gfo/Idh/MocA-like oxidoreductase N-terminal" evidence="2">
    <location>
        <begin position="2"/>
        <end position="120"/>
    </location>
</feature>
<accession>A0AA35RZH9</accession>
<protein>
    <submittedName>
        <fullName evidence="3">Glycosyl hydrolase family 109 protein</fullName>
    </submittedName>
</protein>
<dbReference type="InterPro" id="IPR000683">
    <property type="entry name" value="Gfo/Idh/MocA-like_OxRdtase_N"/>
</dbReference>
<dbReference type="Proteomes" id="UP001174909">
    <property type="component" value="Unassembled WGS sequence"/>
</dbReference>
<dbReference type="Gene3D" id="3.30.360.10">
    <property type="entry name" value="Dihydrodipicolinate Reductase, domain 2"/>
    <property type="match status" value="1"/>
</dbReference>
<dbReference type="AlphaFoldDB" id="A0AA35RZH9"/>
<dbReference type="PANTHER" id="PTHR43818:SF11">
    <property type="entry name" value="BCDNA.GH03377"/>
    <property type="match status" value="1"/>
</dbReference>
<organism evidence="3 4">
    <name type="scientific">Geodia barretti</name>
    <name type="common">Barrett's horny sponge</name>
    <dbReference type="NCBI Taxonomy" id="519541"/>
    <lineage>
        <taxon>Eukaryota</taxon>
        <taxon>Metazoa</taxon>
        <taxon>Porifera</taxon>
        <taxon>Demospongiae</taxon>
        <taxon>Heteroscleromorpha</taxon>
        <taxon>Tetractinellida</taxon>
        <taxon>Astrophorina</taxon>
        <taxon>Geodiidae</taxon>
        <taxon>Geodia</taxon>
    </lineage>
</organism>
<proteinExistence type="predicted"/>
<dbReference type="PANTHER" id="PTHR43818">
    <property type="entry name" value="BCDNA.GH03377"/>
    <property type="match status" value="1"/>
</dbReference>
<evidence type="ECO:0000313" key="4">
    <source>
        <dbReference type="Proteomes" id="UP001174909"/>
    </source>
</evidence>
<evidence type="ECO:0000313" key="3">
    <source>
        <dbReference type="EMBL" id="CAI8019426.1"/>
    </source>
</evidence>
<dbReference type="GO" id="GO:0016787">
    <property type="term" value="F:hydrolase activity"/>
    <property type="evidence" value="ECO:0007669"/>
    <property type="project" value="UniProtKB-KW"/>
</dbReference>
<dbReference type="Pfam" id="PF01408">
    <property type="entry name" value="GFO_IDH_MocA"/>
    <property type="match status" value="1"/>
</dbReference>
<evidence type="ECO:0000259" key="2">
    <source>
        <dbReference type="Pfam" id="PF01408"/>
    </source>
</evidence>
<evidence type="ECO:0000256" key="1">
    <source>
        <dbReference type="ARBA" id="ARBA00023002"/>
    </source>
</evidence>
<reference evidence="3" key="1">
    <citation type="submission" date="2023-03" db="EMBL/GenBank/DDBJ databases">
        <authorList>
            <person name="Steffen K."/>
            <person name="Cardenas P."/>
        </authorList>
    </citation>
    <scope>NUCLEOTIDE SEQUENCE</scope>
</reference>
<dbReference type="InterPro" id="IPR050463">
    <property type="entry name" value="Gfo/Idh/MocA_oxidrdct_glycsds"/>
</dbReference>
<dbReference type="Gene3D" id="3.40.50.720">
    <property type="entry name" value="NAD(P)-binding Rossmann-like Domain"/>
    <property type="match status" value="1"/>
</dbReference>
<dbReference type="SUPFAM" id="SSF55347">
    <property type="entry name" value="Glyceraldehyde-3-phosphate dehydrogenase-like, C-terminal domain"/>
    <property type="match status" value="1"/>
</dbReference>